<comment type="caution">
    <text evidence="6">The sequence shown here is derived from an EMBL/GenBank/DDBJ whole genome shotgun (WGS) entry which is preliminary data.</text>
</comment>
<protein>
    <submittedName>
        <fullName evidence="6">Acetyl-CoA hydrolase/transferase family protein</fullName>
    </submittedName>
</protein>
<keyword evidence="6" id="KW-0378">Hydrolase</keyword>
<feature type="binding site" evidence="3">
    <location>
        <position position="385"/>
    </location>
    <ligand>
        <name>CoA</name>
        <dbReference type="ChEBI" id="CHEBI:57287"/>
    </ligand>
</feature>
<feature type="domain" description="Acetyl-CoA hydrolase/transferase C-terminal" evidence="5">
    <location>
        <begin position="327"/>
        <end position="470"/>
    </location>
</feature>
<dbReference type="EMBL" id="JAAGWB010000009">
    <property type="protein sequence ID" value="NEN49859.1"/>
    <property type="molecule type" value="Genomic_DNA"/>
</dbReference>
<dbReference type="PANTHER" id="PTHR43609:SF1">
    <property type="entry name" value="ACETYL-COA HYDROLASE"/>
    <property type="match status" value="1"/>
</dbReference>
<comment type="similarity">
    <text evidence="1">Belongs to the acetyl-CoA hydrolase/transferase family.</text>
</comment>
<evidence type="ECO:0000313" key="8">
    <source>
        <dbReference type="Proteomes" id="UP000468828"/>
    </source>
</evidence>
<keyword evidence="8" id="KW-1185">Reference proteome</keyword>
<evidence type="ECO:0000313" key="6">
    <source>
        <dbReference type="EMBL" id="NEK93092.1"/>
    </source>
</evidence>
<dbReference type="InterPro" id="IPR003702">
    <property type="entry name" value="ActCoA_hydro_N"/>
</dbReference>
<evidence type="ECO:0000259" key="4">
    <source>
        <dbReference type="Pfam" id="PF02550"/>
    </source>
</evidence>
<proteinExistence type="inferred from homology"/>
<dbReference type="Proteomes" id="UP000468828">
    <property type="component" value="Unassembled WGS sequence"/>
</dbReference>
<reference evidence="7 9" key="2">
    <citation type="submission" date="2020-02" db="EMBL/GenBank/DDBJ databases">
        <title>The WGS of Modestobacter muralis DSM 100205.</title>
        <authorList>
            <person name="Jiang Z."/>
        </authorList>
    </citation>
    <scope>NUCLEOTIDE SEQUENCE [LARGE SCALE GENOMIC DNA]</scope>
    <source>
        <strain evidence="7 9">DSM 100205</strain>
    </source>
</reference>
<feature type="domain" description="Acetyl-CoA hydrolase/transferase N-terminal" evidence="4">
    <location>
        <begin position="11"/>
        <end position="223"/>
    </location>
</feature>
<evidence type="ECO:0000256" key="3">
    <source>
        <dbReference type="PIRSR" id="PIRSR617821-2"/>
    </source>
</evidence>
<dbReference type="NCBIfam" id="TIGR03458">
    <property type="entry name" value="YgfH_subfam"/>
    <property type="match status" value="1"/>
</dbReference>
<keyword evidence="6" id="KW-0808">Transferase</keyword>
<evidence type="ECO:0000313" key="7">
    <source>
        <dbReference type="EMBL" id="NEN49859.1"/>
    </source>
</evidence>
<dbReference type="Pfam" id="PF13336">
    <property type="entry name" value="AcetylCoA_hyd_C"/>
    <property type="match status" value="1"/>
</dbReference>
<dbReference type="SUPFAM" id="SSF100950">
    <property type="entry name" value="NagB/RpiA/CoA transferase-like"/>
    <property type="match status" value="2"/>
</dbReference>
<name>A0A6P0END0_9ACTN</name>
<dbReference type="InterPro" id="IPR038460">
    <property type="entry name" value="AcetylCoA_hyd_C_sf"/>
</dbReference>
<dbReference type="InterPro" id="IPR046433">
    <property type="entry name" value="ActCoA_hydro"/>
</dbReference>
<dbReference type="Proteomes" id="UP000471152">
    <property type="component" value="Unassembled WGS sequence"/>
</dbReference>
<feature type="active site" description="5-glutamyl coenzyme A thioester intermediate" evidence="2">
    <location>
        <position position="295"/>
    </location>
</feature>
<evidence type="ECO:0000259" key="5">
    <source>
        <dbReference type="Pfam" id="PF13336"/>
    </source>
</evidence>
<dbReference type="PANTHER" id="PTHR43609">
    <property type="entry name" value="ACETYL-COA HYDROLASE"/>
    <property type="match status" value="1"/>
</dbReference>
<dbReference type="Gene3D" id="3.40.1080.10">
    <property type="entry name" value="Glutaconate Coenzyme A-transferase"/>
    <property type="match status" value="1"/>
</dbReference>
<evidence type="ECO:0000256" key="1">
    <source>
        <dbReference type="ARBA" id="ARBA00009632"/>
    </source>
</evidence>
<dbReference type="Gene3D" id="3.30.750.70">
    <property type="entry name" value="4-hydroxybutyrate coenzyme like domains"/>
    <property type="match status" value="1"/>
</dbReference>
<evidence type="ECO:0000313" key="9">
    <source>
        <dbReference type="Proteomes" id="UP000471152"/>
    </source>
</evidence>
<feature type="binding site" evidence="3">
    <location>
        <position position="409"/>
    </location>
    <ligand>
        <name>CoA</name>
        <dbReference type="ChEBI" id="CHEBI:57287"/>
    </ligand>
</feature>
<feature type="binding site" evidence="3">
    <location>
        <begin position="270"/>
        <end position="274"/>
    </location>
    <ligand>
        <name>CoA</name>
        <dbReference type="ChEBI" id="CHEBI:57287"/>
    </ligand>
</feature>
<dbReference type="RefSeq" id="WP_163609556.1">
    <property type="nucleotide sequence ID" value="NZ_JAAGWB010000009.1"/>
</dbReference>
<dbReference type="InterPro" id="IPR037171">
    <property type="entry name" value="NagB/RpiA_transferase-like"/>
</dbReference>
<dbReference type="InterPro" id="IPR017821">
    <property type="entry name" value="Succinate_CoA_transferase"/>
</dbReference>
<dbReference type="GO" id="GO:0006084">
    <property type="term" value="P:acetyl-CoA metabolic process"/>
    <property type="evidence" value="ECO:0007669"/>
    <property type="project" value="InterPro"/>
</dbReference>
<sequence>MSGSSRIQHPDFARKVVPAEEAAAVIAPGETVGMSGFTGAGHPKSLPPALARRISDAHAAGQPFQVDLWTGASTAPELDGALAAVDGIARRLPYQSDPVTREKINTGGIDYLDVHLSHVAQLAWEGFLGPLDIAVVEVSGITADGGLVPSSSVGNNKTWLDLADRVVLEVNSWQPAALDGMHDVYYGTALPPHRRPVQLTHPSDRIGVPHLRVDPAKVVAVVETHAPDRNTPFSPPDDTARAIAGHLIEYLEHQVSRGRLPAGLLPLQSGVGNVANAVLSGLQESRFEQLTAYTEVVQDGMLDLLRSGTLTFASATAFSLSPTAIEEFTSNVEEFRDRIVLRPQEISNHPELVRRLGVIAMNGMIEADVYGNVNSTHLMGSRMQNGIGGSGDFARNAFLSAFVSPSTAKGGAISAIVPMVSHVDHTEHDVAVIVTEQGLADLRGLSPRKRAQQVIERCAHPDYRAMLTDYTERALHGAHGRHTPHLLDEALSWHSRFLQTGSMRPV</sequence>
<feature type="binding site" evidence="3">
    <location>
        <position position="389"/>
    </location>
    <ligand>
        <name>CoA</name>
        <dbReference type="ChEBI" id="CHEBI:57287"/>
    </ligand>
</feature>
<dbReference type="Pfam" id="PF02550">
    <property type="entry name" value="AcetylCoA_hydro"/>
    <property type="match status" value="1"/>
</dbReference>
<evidence type="ECO:0000256" key="2">
    <source>
        <dbReference type="PIRSR" id="PIRSR617821-1"/>
    </source>
</evidence>
<organism evidence="6 8">
    <name type="scientific">Modestobacter muralis</name>
    <dbReference type="NCBI Taxonomy" id="1608614"/>
    <lineage>
        <taxon>Bacteria</taxon>
        <taxon>Bacillati</taxon>
        <taxon>Actinomycetota</taxon>
        <taxon>Actinomycetes</taxon>
        <taxon>Geodermatophilales</taxon>
        <taxon>Geodermatophilaceae</taxon>
        <taxon>Modestobacter</taxon>
    </lineage>
</organism>
<dbReference type="GO" id="GO:0003986">
    <property type="term" value="F:acetyl-CoA hydrolase activity"/>
    <property type="evidence" value="ECO:0007669"/>
    <property type="project" value="TreeGrafter"/>
</dbReference>
<dbReference type="InterPro" id="IPR026888">
    <property type="entry name" value="AcetylCoA_hyd_C"/>
</dbReference>
<accession>A0A6P0END0</accession>
<gene>
    <name evidence="7" type="ORF">G3R41_02730</name>
    <name evidence="6" type="ORF">GCU67_02730</name>
</gene>
<dbReference type="FunFam" id="3.40.1080.20:FF:000001">
    <property type="entry name" value="Acetyl-CoA hydrolase Ach1"/>
    <property type="match status" value="1"/>
</dbReference>
<dbReference type="GO" id="GO:0006083">
    <property type="term" value="P:acetate metabolic process"/>
    <property type="evidence" value="ECO:0007669"/>
    <property type="project" value="InterPro"/>
</dbReference>
<dbReference type="GO" id="GO:0008775">
    <property type="term" value="F:acetate CoA-transferase activity"/>
    <property type="evidence" value="ECO:0007669"/>
    <property type="project" value="InterPro"/>
</dbReference>
<dbReference type="Gene3D" id="3.40.1080.20">
    <property type="entry name" value="Acetyl-CoA hydrolase/transferase C-terminal domain"/>
    <property type="match status" value="1"/>
</dbReference>
<feature type="binding site" evidence="3">
    <location>
        <position position="365"/>
    </location>
    <ligand>
        <name>CoA</name>
        <dbReference type="ChEBI" id="CHEBI:57287"/>
    </ligand>
</feature>
<dbReference type="EMBL" id="JAAGWH010000009">
    <property type="protein sequence ID" value="NEK93092.1"/>
    <property type="molecule type" value="Genomic_DNA"/>
</dbReference>
<reference evidence="6 8" key="1">
    <citation type="submission" date="2020-01" db="EMBL/GenBank/DDBJ databases">
        <title>the WGS Modestobacter muralis CPCC 204518.</title>
        <authorList>
            <person name="Jiang Z."/>
        </authorList>
    </citation>
    <scope>NUCLEOTIDE SEQUENCE [LARGE SCALE GENOMIC DNA]</scope>
    <source>
        <strain evidence="6 8">DSM 100205</strain>
    </source>
</reference>
<dbReference type="AlphaFoldDB" id="A0A6P0END0"/>